<name>A0A8X6I9R1_9ARAC</name>
<protein>
    <submittedName>
        <fullName evidence="1">Uncharacterized protein</fullName>
    </submittedName>
</protein>
<evidence type="ECO:0000313" key="1">
    <source>
        <dbReference type="EMBL" id="GFS36190.1"/>
    </source>
</evidence>
<sequence>MILSFTVSRGCFCIVCIYPHCPPPASREGVLSSFNSFVLDTLWWRLQDRWISPRDCTKNPPTIVEITRAIYSEQTTRSSDFHTQMALKEMCPDGLGIGNYIVLWG</sequence>
<gene>
    <name evidence="1" type="ORF">TNIN_160531</name>
</gene>
<proteinExistence type="predicted"/>
<dbReference type="AlphaFoldDB" id="A0A8X6I9R1"/>
<organism evidence="1 2">
    <name type="scientific">Trichonephila inaurata madagascariensis</name>
    <dbReference type="NCBI Taxonomy" id="2747483"/>
    <lineage>
        <taxon>Eukaryota</taxon>
        <taxon>Metazoa</taxon>
        <taxon>Ecdysozoa</taxon>
        <taxon>Arthropoda</taxon>
        <taxon>Chelicerata</taxon>
        <taxon>Arachnida</taxon>
        <taxon>Araneae</taxon>
        <taxon>Araneomorphae</taxon>
        <taxon>Entelegynae</taxon>
        <taxon>Araneoidea</taxon>
        <taxon>Nephilidae</taxon>
        <taxon>Trichonephila</taxon>
        <taxon>Trichonephila inaurata</taxon>
    </lineage>
</organism>
<accession>A0A8X6I9R1</accession>
<keyword evidence="2" id="KW-1185">Reference proteome</keyword>
<dbReference type="Proteomes" id="UP000886998">
    <property type="component" value="Unassembled WGS sequence"/>
</dbReference>
<reference evidence="1" key="1">
    <citation type="submission" date="2020-08" db="EMBL/GenBank/DDBJ databases">
        <title>Multicomponent nature underlies the extraordinary mechanical properties of spider dragline silk.</title>
        <authorList>
            <person name="Kono N."/>
            <person name="Nakamura H."/>
            <person name="Mori M."/>
            <person name="Yoshida Y."/>
            <person name="Ohtoshi R."/>
            <person name="Malay A.D."/>
            <person name="Moran D.A.P."/>
            <person name="Tomita M."/>
            <person name="Numata K."/>
            <person name="Arakawa K."/>
        </authorList>
    </citation>
    <scope>NUCLEOTIDE SEQUENCE</scope>
</reference>
<evidence type="ECO:0000313" key="2">
    <source>
        <dbReference type="Proteomes" id="UP000886998"/>
    </source>
</evidence>
<dbReference type="EMBL" id="BMAV01024795">
    <property type="protein sequence ID" value="GFS36190.1"/>
    <property type="molecule type" value="Genomic_DNA"/>
</dbReference>
<comment type="caution">
    <text evidence="1">The sequence shown here is derived from an EMBL/GenBank/DDBJ whole genome shotgun (WGS) entry which is preliminary data.</text>
</comment>